<feature type="chain" id="PRO_5006601715" evidence="1">
    <location>
        <begin position="25"/>
        <end position="296"/>
    </location>
</feature>
<dbReference type="Pfam" id="PF14125">
    <property type="entry name" value="DUF4292"/>
    <property type="match status" value="1"/>
</dbReference>
<keyword evidence="3" id="KW-1185">Reference proteome</keyword>
<dbReference type="AlphaFoldDB" id="A0A0S2KHV8"/>
<organism evidence="2 3">
    <name type="scientific">Hoylesella enoeca</name>
    <dbReference type="NCBI Taxonomy" id="76123"/>
    <lineage>
        <taxon>Bacteria</taxon>
        <taxon>Pseudomonadati</taxon>
        <taxon>Bacteroidota</taxon>
        <taxon>Bacteroidia</taxon>
        <taxon>Bacteroidales</taxon>
        <taxon>Prevotellaceae</taxon>
        <taxon>Hoylesella</taxon>
    </lineage>
</organism>
<protein>
    <submittedName>
        <fullName evidence="2">Phage tail protein</fullName>
    </submittedName>
</protein>
<dbReference type="RefSeq" id="WP_025065378.1">
    <property type="nucleotide sequence ID" value="NZ_CP013195.1"/>
</dbReference>
<dbReference type="InterPro" id="IPR025634">
    <property type="entry name" value="DUF4292"/>
</dbReference>
<gene>
    <name evidence="2" type="ORF">AS203_00055</name>
</gene>
<evidence type="ECO:0000313" key="2">
    <source>
        <dbReference type="EMBL" id="ALO47694.1"/>
    </source>
</evidence>
<feature type="signal peptide" evidence="1">
    <location>
        <begin position="1"/>
        <end position="24"/>
    </location>
</feature>
<dbReference type="EMBL" id="CP013195">
    <property type="protein sequence ID" value="ALO47694.1"/>
    <property type="molecule type" value="Genomic_DNA"/>
</dbReference>
<name>A0A0S2KHV8_9BACT</name>
<accession>A0A0S2KHV8</accession>
<dbReference type="PROSITE" id="PS51257">
    <property type="entry name" value="PROKAR_LIPOPROTEIN"/>
    <property type="match status" value="1"/>
</dbReference>
<dbReference type="Proteomes" id="UP000056252">
    <property type="component" value="Chromosome"/>
</dbReference>
<dbReference type="KEGG" id="peo:AS203_00055"/>
<reference evidence="3" key="1">
    <citation type="submission" date="2015-11" db="EMBL/GenBank/DDBJ databases">
        <authorList>
            <person name="Holder M.E."/>
            <person name="Ajami N.J."/>
            <person name="Petrosino J.F."/>
        </authorList>
    </citation>
    <scope>NUCLEOTIDE SEQUENCE [LARGE SCALE GENOMIC DNA]</scope>
    <source>
        <strain evidence="3">F0113</strain>
    </source>
</reference>
<dbReference type="OrthoDB" id="1122661at2"/>
<proteinExistence type="predicted"/>
<keyword evidence="1" id="KW-0732">Signal</keyword>
<sequence>MNRITLNVLFAGVLLLLASCGAKRAVVNDAHRAQTQAQASADRSAMSKLAAVQRIYDNQVYAPNITGSMSFNIQGGDKDITVPGSVHLRKDEVIRLQLFIPIIGSEVGRLEFTPDYVLLIDRIHKEYIRADYSQLDFLRANGLNFYSLQALFWNQLLLPGAKSVGEEDLKRFDVDLDAAGTSLPVMLQKGLMRYRWDTDRGTGRITRATVHYASAAHGTSDLTWNYSDFRSVGVKMFPAKQSFRFTTTATKQRHTVQVAIEMNDVKTDSNWESRSKVSEKYKRVEAQDLLGKILNM</sequence>
<evidence type="ECO:0000313" key="3">
    <source>
        <dbReference type="Proteomes" id="UP000056252"/>
    </source>
</evidence>
<dbReference type="STRING" id="76123.AS203_00055"/>
<evidence type="ECO:0000256" key="1">
    <source>
        <dbReference type="SAM" id="SignalP"/>
    </source>
</evidence>
<dbReference type="eggNOG" id="ENOG5032R9M">
    <property type="taxonomic scope" value="Bacteria"/>
</dbReference>